<evidence type="ECO:0000313" key="3">
    <source>
        <dbReference type="Proteomes" id="UP001501842"/>
    </source>
</evidence>
<feature type="transmembrane region" description="Helical" evidence="1">
    <location>
        <begin position="156"/>
        <end position="181"/>
    </location>
</feature>
<dbReference type="RefSeq" id="WP_344452278.1">
    <property type="nucleotide sequence ID" value="NZ_BAAATZ010000017.1"/>
</dbReference>
<keyword evidence="1" id="KW-0472">Membrane</keyword>
<reference evidence="2 3" key="1">
    <citation type="journal article" date="2019" name="Int. J. Syst. Evol. Microbiol.">
        <title>The Global Catalogue of Microorganisms (GCM) 10K type strain sequencing project: providing services to taxonomists for standard genome sequencing and annotation.</title>
        <authorList>
            <consortium name="The Broad Institute Genomics Platform"/>
            <consortium name="The Broad Institute Genome Sequencing Center for Infectious Disease"/>
            <person name="Wu L."/>
            <person name="Ma J."/>
        </authorList>
    </citation>
    <scope>NUCLEOTIDE SEQUENCE [LARGE SCALE GENOMIC DNA]</scope>
    <source>
        <strain evidence="2 3">JCM 8201</strain>
    </source>
</reference>
<protein>
    <recommendedName>
        <fullName evidence="4">Type VII secretion system (Wss) protein ESAT-6</fullName>
    </recommendedName>
</protein>
<proteinExistence type="predicted"/>
<sequence>MSLGDFKKLLGLQGMELLDFSAQLVGKPQPSTLADPLLSPEPVLLDGAIDEWQKAADGMTFRLSEFEQQVTLVLQAWQAPPEFLTYTSSVADVMEAQQAAMQEVKKLLEDVKKGLDDDKKATQRKIENVCISIMGVLFGAGAALVAGLLFPPAEAAIAPAAWTAVIGGIGALIGGLIAWLVASRQNSEDRADSWKETLDDLKELSEGRQLEKIKSPAMPDLSNVKSFRLITS</sequence>
<name>A0ABN3UDM6_9ACTN</name>
<feature type="transmembrane region" description="Helical" evidence="1">
    <location>
        <begin position="129"/>
        <end position="150"/>
    </location>
</feature>
<evidence type="ECO:0000256" key="1">
    <source>
        <dbReference type="SAM" id="Phobius"/>
    </source>
</evidence>
<dbReference type="EMBL" id="BAAATZ010000017">
    <property type="protein sequence ID" value="GAA2730031.1"/>
    <property type="molecule type" value="Genomic_DNA"/>
</dbReference>
<comment type="caution">
    <text evidence="2">The sequence shown here is derived from an EMBL/GenBank/DDBJ whole genome shotgun (WGS) entry which is preliminary data.</text>
</comment>
<evidence type="ECO:0000313" key="2">
    <source>
        <dbReference type="EMBL" id="GAA2730031.1"/>
    </source>
</evidence>
<dbReference type="Proteomes" id="UP001501842">
    <property type="component" value="Unassembled WGS sequence"/>
</dbReference>
<keyword evidence="1" id="KW-0812">Transmembrane</keyword>
<evidence type="ECO:0008006" key="4">
    <source>
        <dbReference type="Google" id="ProtNLM"/>
    </source>
</evidence>
<accession>A0ABN3UDM6</accession>
<dbReference type="Gene3D" id="1.20.1170.10">
    <property type="match status" value="1"/>
</dbReference>
<keyword evidence="1" id="KW-1133">Transmembrane helix</keyword>
<gene>
    <name evidence="2" type="ORF">GCM10010439_42090</name>
</gene>
<keyword evidence="3" id="KW-1185">Reference proteome</keyword>
<organism evidence="2 3">
    <name type="scientific">Actinocorallia aurantiaca</name>
    <dbReference type="NCBI Taxonomy" id="46204"/>
    <lineage>
        <taxon>Bacteria</taxon>
        <taxon>Bacillati</taxon>
        <taxon>Actinomycetota</taxon>
        <taxon>Actinomycetes</taxon>
        <taxon>Streptosporangiales</taxon>
        <taxon>Thermomonosporaceae</taxon>
        <taxon>Actinocorallia</taxon>
    </lineage>
</organism>